<organism evidence="2">
    <name type="scientific">Fervidicoccus fontis</name>
    <dbReference type="NCBI Taxonomy" id="683846"/>
    <lineage>
        <taxon>Archaea</taxon>
        <taxon>Thermoproteota</taxon>
        <taxon>Thermoprotei</taxon>
        <taxon>Fervidicoccales</taxon>
        <taxon>Fervidicoccaceae</taxon>
        <taxon>Fervidicoccus</taxon>
    </lineage>
</organism>
<dbReference type="Pfam" id="PF01850">
    <property type="entry name" value="PIN"/>
    <property type="match status" value="1"/>
</dbReference>
<comment type="caution">
    <text evidence="2">The sequence shown here is derived from an EMBL/GenBank/DDBJ whole genome shotgun (WGS) entry which is preliminary data.</text>
</comment>
<dbReference type="Gene3D" id="3.40.50.1010">
    <property type="entry name" value="5'-nuclease"/>
    <property type="match status" value="1"/>
</dbReference>
<evidence type="ECO:0000313" key="2">
    <source>
        <dbReference type="EMBL" id="HEU98025.1"/>
    </source>
</evidence>
<dbReference type="AlphaFoldDB" id="A0A7C2UR74"/>
<evidence type="ECO:0000259" key="1">
    <source>
        <dbReference type="Pfam" id="PF01850"/>
    </source>
</evidence>
<feature type="domain" description="PIN" evidence="1">
    <location>
        <begin position="1"/>
        <end position="113"/>
    </location>
</feature>
<accession>A0A7C2UR74</accession>
<dbReference type="SUPFAM" id="SSF88723">
    <property type="entry name" value="PIN domain-like"/>
    <property type="match status" value="1"/>
</dbReference>
<dbReference type="InterPro" id="IPR029060">
    <property type="entry name" value="PIN-like_dom_sf"/>
</dbReference>
<proteinExistence type="predicted"/>
<reference evidence="2" key="1">
    <citation type="journal article" date="2020" name="mSystems">
        <title>Genome- and Community-Level Interaction Insights into Carbon Utilization and Element Cycling Functions of Hydrothermarchaeota in Hydrothermal Sediment.</title>
        <authorList>
            <person name="Zhou Z."/>
            <person name="Liu Y."/>
            <person name="Xu W."/>
            <person name="Pan J."/>
            <person name="Luo Z.H."/>
            <person name="Li M."/>
        </authorList>
    </citation>
    <scope>NUCLEOTIDE SEQUENCE [LARGE SCALE GENOMIC DNA]</scope>
    <source>
        <strain evidence="2">SpSt-1259</strain>
    </source>
</reference>
<sequence length="143" mass="15973">VDTSVLIEIILGGSPYIKTVEELFREAERGAKELYITPLTVSELLYVAYKIYKSAGTEDPKKDAEDFVNWVLFRAELAKVGLETAIIAGKIKEELGLSLADCYVLATFKQLEAKPLFLKPGGEMREKMEQLEKMGIILLDGRS</sequence>
<dbReference type="InterPro" id="IPR002716">
    <property type="entry name" value="PIN_dom"/>
</dbReference>
<protein>
    <submittedName>
        <fullName evidence="2">PIN domain-containing protein</fullName>
    </submittedName>
</protein>
<feature type="non-terminal residue" evidence="2">
    <location>
        <position position="1"/>
    </location>
</feature>
<name>A0A7C2UR74_9CREN</name>
<gene>
    <name evidence="2" type="ORF">ENO36_04135</name>
</gene>
<dbReference type="EMBL" id="DSFE01000091">
    <property type="protein sequence ID" value="HEU98025.1"/>
    <property type="molecule type" value="Genomic_DNA"/>
</dbReference>
<dbReference type="Proteomes" id="UP000885664">
    <property type="component" value="Unassembled WGS sequence"/>
</dbReference>